<evidence type="ECO:0000313" key="3">
    <source>
        <dbReference type="Proteomes" id="UP000503447"/>
    </source>
</evidence>
<evidence type="ECO:0000313" key="2">
    <source>
        <dbReference type="EMBL" id="QJW93750.1"/>
    </source>
</evidence>
<keyword evidence="3" id="KW-1185">Reference proteome</keyword>
<dbReference type="Pfam" id="PF01661">
    <property type="entry name" value="Macro"/>
    <property type="match status" value="1"/>
</dbReference>
<dbReference type="PANTHER" id="PTHR11106:SF27">
    <property type="entry name" value="MACRO DOMAIN-CONTAINING PROTEIN"/>
    <property type="match status" value="1"/>
</dbReference>
<dbReference type="PROSITE" id="PS51154">
    <property type="entry name" value="MACRO"/>
    <property type="match status" value="1"/>
</dbReference>
<dbReference type="AlphaFoldDB" id="A0A6M5YK84"/>
<protein>
    <submittedName>
        <fullName evidence="2">O-acetyl-ADP-ribose deacetylase</fullName>
    </submittedName>
</protein>
<dbReference type="RefSeq" id="WP_171469890.1">
    <property type="nucleotide sequence ID" value="NZ_CP053452.2"/>
</dbReference>
<dbReference type="KEGG" id="ftj:FTUN_1261"/>
<reference evidence="3" key="1">
    <citation type="submission" date="2020-05" db="EMBL/GenBank/DDBJ databases">
        <title>Frigoriglobus tundricola gen. nov., sp. nov., a psychrotolerant cellulolytic planctomycete of the family Gemmataceae with two divergent copies of 16S rRNA gene.</title>
        <authorList>
            <person name="Kulichevskaya I.S."/>
            <person name="Ivanova A.A."/>
            <person name="Naumoff D.G."/>
            <person name="Beletsky A.V."/>
            <person name="Rijpstra W.I.C."/>
            <person name="Sinninghe Damste J.S."/>
            <person name="Mardanov A.V."/>
            <person name="Ravin N.V."/>
            <person name="Dedysh S.N."/>
        </authorList>
    </citation>
    <scope>NUCLEOTIDE SEQUENCE [LARGE SCALE GENOMIC DNA]</scope>
    <source>
        <strain evidence="3">PL17</strain>
    </source>
</reference>
<sequence>MQSTIGKTTLRLVTGDVAEQDTDAVVTAAHWRLNKGTGTDGTIHTKGGPHIYEECRRIGGCPIGDAVITTGGNLRARHVIHAVGPVWRGGDEHELLASAYRRSLEVAVRHRLRSVSFPSISTGAFAYPLRRAAPIALRTIIAFLQQEQHDIGEVRVVLYTREDDKAYRVFAAALERILSERITDAAAEPRAAPDPAT</sequence>
<organism evidence="2 3">
    <name type="scientific">Frigoriglobus tundricola</name>
    <dbReference type="NCBI Taxonomy" id="2774151"/>
    <lineage>
        <taxon>Bacteria</taxon>
        <taxon>Pseudomonadati</taxon>
        <taxon>Planctomycetota</taxon>
        <taxon>Planctomycetia</taxon>
        <taxon>Gemmatales</taxon>
        <taxon>Gemmataceae</taxon>
        <taxon>Frigoriglobus</taxon>
    </lineage>
</organism>
<dbReference type="PANTHER" id="PTHR11106">
    <property type="entry name" value="GANGLIOSIDE INDUCED DIFFERENTIATION ASSOCIATED PROTEIN 2-RELATED"/>
    <property type="match status" value="1"/>
</dbReference>
<gene>
    <name evidence="2" type="ORF">FTUN_1261</name>
</gene>
<dbReference type="SMART" id="SM00506">
    <property type="entry name" value="A1pp"/>
    <property type="match status" value="1"/>
</dbReference>
<accession>A0A6M5YK84</accession>
<dbReference type="InterPro" id="IPR002589">
    <property type="entry name" value="Macro_dom"/>
</dbReference>
<dbReference type="EMBL" id="CP053452">
    <property type="protein sequence ID" value="QJW93750.1"/>
    <property type="molecule type" value="Genomic_DNA"/>
</dbReference>
<dbReference type="Proteomes" id="UP000503447">
    <property type="component" value="Chromosome"/>
</dbReference>
<evidence type="ECO:0000259" key="1">
    <source>
        <dbReference type="PROSITE" id="PS51154"/>
    </source>
</evidence>
<dbReference type="SUPFAM" id="SSF52949">
    <property type="entry name" value="Macro domain-like"/>
    <property type="match status" value="1"/>
</dbReference>
<proteinExistence type="predicted"/>
<name>A0A6M5YK84_9BACT</name>
<dbReference type="Gene3D" id="3.40.220.10">
    <property type="entry name" value="Leucine Aminopeptidase, subunit E, domain 1"/>
    <property type="match status" value="1"/>
</dbReference>
<dbReference type="InterPro" id="IPR043472">
    <property type="entry name" value="Macro_dom-like"/>
</dbReference>
<feature type="domain" description="Macro" evidence="1">
    <location>
        <begin position="1"/>
        <end position="178"/>
    </location>
</feature>